<comment type="caution">
    <text evidence="2">The sequence shown here is derived from an EMBL/GenBank/DDBJ whole genome shotgun (WGS) entry which is preliminary data.</text>
</comment>
<keyword evidence="1" id="KW-0472">Membrane</keyword>
<dbReference type="Proteomes" id="UP001593940">
    <property type="component" value="Unassembled WGS sequence"/>
</dbReference>
<dbReference type="GO" id="GO:0016787">
    <property type="term" value="F:hydrolase activity"/>
    <property type="evidence" value="ECO:0007669"/>
    <property type="project" value="UniProtKB-KW"/>
</dbReference>
<reference evidence="2 3" key="1">
    <citation type="submission" date="2024-09" db="EMBL/GenBank/DDBJ databases">
        <title>Nodulacao em especies de Leguminosae Basais da Amazonia e Caracterizacao dos Rizobios e Bacterias Associadas aos Nodulos.</title>
        <authorList>
            <person name="Jambeiro I.C.A."/>
            <person name="Lopes I.S."/>
            <person name="Aguiar E.R.G.R."/>
            <person name="Santos A.F.J."/>
            <person name="Dos Santos J.M.F."/>
            <person name="Gross E."/>
        </authorList>
    </citation>
    <scope>NUCLEOTIDE SEQUENCE [LARGE SCALE GENOMIC DNA]</scope>
    <source>
        <strain evidence="2 3">BRUESC1165</strain>
    </source>
</reference>
<evidence type="ECO:0000313" key="2">
    <source>
        <dbReference type="EMBL" id="MFC1457059.1"/>
    </source>
</evidence>
<organism evidence="2 3">
    <name type="scientific">Microvirga arabica</name>
    <dbReference type="NCBI Taxonomy" id="1128671"/>
    <lineage>
        <taxon>Bacteria</taxon>
        <taxon>Pseudomonadati</taxon>
        <taxon>Pseudomonadota</taxon>
        <taxon>Alphaproteobacteria</taxon>
        <taxon>Hyphomicrobiales</taxon>
        <taxon>Methylobacteriaceae</taxon>
        <taxon>Microvirga</taxon>
    </lineage>
</organism>
<feature type="transmembrane region" description="Helical" evidence="1">
    <location>
        <begin position="26"/>
        <end position="47"/>
    </location>
</feature>
<gene>
    <name evidence="2" type="ORF">ACETIH_10085</name>
</gene>
<feature type="transmembrane region" description="Helical" evidence="1">
    <location>
        <begin position="139"/>
        <end position="157"/>
    </location>
</feature>
<dbReference type="PANTHER" id="PTHR40031">
    <property type="entry name" value="HYPOTHETICAL MEMBRANE SPANNING PROTEIN"/>
    <property type="match status" value="1"/>
</dbReference>
<feature type="transmembrane region" description="Helical" evidence="1">
    <location>
        <begin position="162"/>
        <end position="183"/>
    </location>
</feature>
<protein>
    <submittedName>
        <fullName evidence="2">Metal-dependent hydrolase</fullName>
    </submittedName>
</protein>
<dbReference type="InterPro" id="IPR007404">
    <property type="entry name" value="YdjM-like"/>
</dbReference>
<dbReference type="RefSeq" id="WP_377029590.1">
    <property type="nucleotide sequence ID" value="NZ_JBHOMY010000026.1"/>
</dbReference>
<evidence type="ECO:0000313" key="3">
    <source>
        <dbReference type="Proteomes" id="UP001593940"/>
    </source>
</evidence>
<feature type="transmembrane region" description="Helical" evidence="1">
    <location>
        <begin position="59"/>
        <end position="78"/>
    </location>
</feature>
<sequence length="380" mass="40912">MDTLTQIALGAAVGQAAGYKRLGRSALALGALGGVIPDLDVFAAAALGPFAEWRFHRGITHSLIFGPLMGPVLGYALWRTFRRWRPMSRCADIDGRDPMIAVMVLALITHPLLDLFTTYGTQLLAPFSDARFSLPAIPIIDPSYTIILLAAVAFGIVGRKRWLAPAAAGIALTLSSAYLFYAWSQNDRAEAEARRQLASGGVQGADVRAYTTMFQPWLRRVVVREQNGLRVGFISTWAPTQITWTCFRSPQHPALDQVMTTSAAQVLAWFADGQVWPSLREDGQGRTIVRLTDLRYGFPGPTLAGWWGVEVTLDQNGAATDAVRIRIPSGASRDAFAALYRAGAGDVASLYQLAGSAEGPPHVSTCEMNALGPMQPGPSG</sequence>
<evidence type="ECO:0000256" key="1">
    <source>
        <dbReference type="SAM" id="Phobius"/>
    </source>
</evidence>
<accession>A0ABV6Y717</accession>
<keyword evidence="1" id="KW-1133">Transmembrane helix</keyword>
<keyword evidence="3" id="KW-1185">Reference proteome</keyword>
<name>A0ABV6Y717_9HYPH</name>
<dbReference type="PANTHER" id="PTHR40031:SF1">
    <property type="entry name" value="MEMBRANE-BOUND METAL-DEPENDENT HYDROLASE"/>
    <property type="match status" value="1"/>
</dbReference>
<keyword evidence="1" id="KW-0812">Transmembrane</keyword>
<feature type="transmembrane region" description="Helical" evidence="1">
    <location>
        <begin position="99"/>
        <end position="119"/>
    </location>
</feature>
<dbReference type="InterPro" id="IPR053170">
    <property type="entry name" value="Transcription_regulator"/>
</dbReference>
<dbReference type="Pfam" id="PF04307">
    <property type="entry name" value="YdjM"/>
    <property type="match status" value="1"/>
</dbReference>
<dbReference type="EMBL" id="JBHOMY010000026">
    <property type="protein sequence ID" value="MFC1457059.1"/>
    <property type="molecule type" value="Genomic_DNA"/>
</dbReference>
<keyword evidence="2" id="KW-0378">Hydrolase</keyword>
<proteinExistence type="predicted"/>